<feature type="compositionally biased region" description="Basic and acidic residues" evidence="1">
    <location>
        <begin position="308"/>
        <end position="358"/>
    </location>
</feature>
<feature type="region of interest" description="Disordered" evidence="1">
    <location>
        <begin position="1"/>
        <end position="23"/>
    </location>
</feature>
<evidence type="ECO:0000313" key="3">
    <source>
        <dbReference type="Proteomes" id="UP000634476"/>
    </source>
</evidence>
<accession>A0A8J3SQS0</accession>
<protein>
    <submittedName>
        <fullName evidence="2">Uncharacterized protein</fullName>
    </submittedName>
</protein>
<dbReference type="AlphaFoldDB" id="A0A8J3SQS0"/>
<dbReference type="EMBL" id="BOOK01000004">
    <property type="protein sequence ID" value="GIH98572.1"/>
    <property type="molecule type" value="Genomic_DNA"/>
</dbReference>
<keyword evidence="3" id="KW-1185">Reference proteome</keyword>
<gene>
    <name evidence="2" type="ORF">Pta02_05810</name>
</gene>
<dbReference type="Proteomes" id="UP000634476">
    <property type="component" value="Unassembled WGS sequence"/>
</dbReference>
<comment type="caution">
    <text evidence="2">The sequence shown here is derived from an EMBL/GenBank/DDBJ whole genome shotgun (WGS) entry which is preliminary data.</text>
</comment>
<feature type="compositionally biased region" description="Basic and acidic residues" evidence="1">
    <location>
        <begin position="220"/>
        <end position="258"/>
    </location>
</feature>
<feature type="compositionally biased region" description="Basic and acidic residues" evidence="1">
    <location>
        <begin position="93"/>
        <end position="106"/>
    </location>
</feature>
<feature type="compositionally biased region" description="Basic and acidic residues" evidence="1">
    <location>
        <begin position="534"/>
        <end position="549"/>
    </location>
</feature>
<name>A0A8J3SQS0_9ACTN</name>
<feature type="region of interest" description="Disordered" evidence="1">
    <location>
        <begin position="89"/>
        <end position="152"/>
    </location>
</feature>
<feature type="compositionally biased region" description="Basic residues" evidence="1">
    <location>
        <begin position="188"/>
        <end position="201"/>
    </location>
</feature>
<evidence type="ECO:0000256" key="1">
    <source>
        <dbReference type="SAM" id="MobiDB-lite"/>
    </source>
</evidence>
<feature type="compositionally biased region" description="Pro residues" evidence="1">
    <location>
        <begin position="365"/>
        <end position="376"/>
    </location>
</feature>
<evidence type="ECO:0000313" key="2">
    <source>
        <dbReference type="EMBL" id="GIH98572.1"/>
    </source>
</evidence>
<feature type="compositionally biased region" description="Basic and acidic residues" evidence="1">
    <location>
        <begin position="422"/>
        <end position="464"/>
    </location>
</feature>
<feature type="compositionally biased region" description="Basic and acidic residues" evidence="1">
    <location>
        <begin position="269"/>
        <end position="286"/>
    </location>
</feature>
<feature type="region of interest" description="Disordered" evidence="1">
    <location>
        <begin position="167"/>
        <end position="549"/>
    </location>
</feature>
<proteinExistence type="predicted"/>
<reference evidence="2" key="1">
    <citation type="submission" date="2021-01" db="EMBL/GenBank/DDBJ databases">
        <title>Whole genome shotgun sequence of Planobispora takensis NBRC 109077.</title>
        <authorList>
            <person name="Komaki H."/>
            <person name="Tamura T."/>
        </authorList>
    </citation>
    <scope>NUCLEOTIDE SEQUENCE</scope>
    <source>
        <strain evidence="2">NBRC 109077</strain>
    </source>
</reference>
<sequence length="549" mass="59568">MAVVVVPSDADQRGAGADPGEELRIEPGRSVMRDLEHVGGRETLPQQPCLRLRLDVAAEQGGPRRPAHVHHDADIVDLRALSSRVLRRGSVGRADHRELGRAEPPSHPRPRRPFGDPATGEVTGQPDGLPLRSPSRTDQYGAHRTIPEDTLQTADVVEVRMGQHDQRHLPDLHGPQAPIHQRGIGPGVHHHRPPLPRRHQQRVSLPDVAGHHQPPPGRPAGRDRSREDGRGQHSRHHGGEDPARPPVPQRHEGDRRGDGQQGQAGDAAGPREDRQRNPGRVPRDLDDPAGGQARRTDQKPGHRHQHRRDQCGGESEDGRRGDGGTREEIGGNRHRIELPGHEDQDGGDGDLRGGRNGDRLGGPAGHPPGHPVPPPRGEQQDAPGGAHRKGEAGRTGELGIEQDQPEDGRRQGRHTITGAAGAERHGGDGAHEKGAEHAGRGAGDDGEGDHREHRGHRPDRERQPGRPRQHHRGPGHDRQVGSAHGQQMAEPRLFEIGSDLLVHPGQVAGDQTGQQAALSRGQHLRRLPQPGPEFSRDALRPGRPAQDTR</sequence>
<organism evidence="2 3">
    <name type="scientific">Planobispora takensis</name>
    <dbReference type="NCBI Taxonomy" id="1367882"/>
    <lineage>
        <taxon>Bacteria</taxon>
        <taxon>Bacillati</taxon>
        <taxon>Actinomycetota</taxon>
        <taxon>Actinomycetes</taxon>
        <taxon>Streptosporangiales</taxon>
        <taxon>Streptosporangiaceae</taxon>
        <taxon>Planobispora</taxon>
    </lineage>
</organism>